<dbReference type="InterPro" id="IPR051840">
    <property type="entry name" value="NifX/NifY_domain"/>
</dbReference>
<evidence type="ECO:0000313" key="2">
    <source>
        <dbReference type="EMBL" id="MZP29851.1"/>
    </source>
</evidence>
<dbReference type="SUPFAM" id="SSF53146">
    <property type="entry name" value="Nitrogenase accessory factor-like"/>
    <property type="match status" value="1"/>
</dbReference>
<name>A0A845LAB0_9FIRM</name>
<sequence>MAIKVAVASSDGKIVNQHFGHARRFLIFEVDEQGYRFIEDRPVVPHCACDGGPPPALKTAVESLSDCQAVLVTMIGYGPQEKLASQGVRCIISHDIISDALMGLRNLESNRSSAL</sequence>
<dbReference type="PANTHER" id="PTHR33937">
    <property type="entry name" value="IRON-MOLYBDENUM PROTEIN-RELATED-RELATED"/>
    <property type="match status" value="1"/>
</dbReference>
<dbReference type="EMBL" id="WXEY01000007">
    <property type="protein sequence ID" value="MZP29851.1"/>
    <property type="molecule type" value="Genomic_DNA"/>
</dbReference>
<dbReference type="InterPro" id="IPR003731">
    <property type="entry name" value="Di-Nase_FeMo-co_biosynth"/>
</dbReference>
<keyword evidence="3" id="KW-1185">Reference proteome</keyword>
<dbReference type="PANTHER" id="PTHR33937:SF2">
    <property type="entry name" value="DINITROGENASE IRON-MOLYBDENUM COFACTOR BIOSYNTHESIS DOMAIN-CONTAINING PROTEIN"/>
    <property type="match status" value="1"/>
</dbReference>
<dbReference type="OrthoDB" id="280278at2"/>
<accession>A0A845LAB0</accession>
<protein>
    <submittedName>
        <fullName evidence="2">Dinitrogenase iron-molybdenum cofactor biosynthesis protein</fullName>
    </submittedName>
</protein>
<dbReference type="InterPro" id="IPR034165">
    <property type="entry name" value="NifB_C"/>
</dbReference>
<dbReference type="CDD" id="cd00852">
    <property type="entry name" value="NifB"/>
    <property type="match status" value="1"/>
</dbReference>
<feature type="domain" description="Dinitrogenase iron-molybdenum cofactor biosynthesis" evidence="1">
    <location>
        <begin position="11"/>
        <end position="103"/>
    </location>
</feature>
<evidence type="ECO:0000313" key="3">
    <source>
        <dbReference type="Proteomes" id="UP000463470"/>
    </source>
</evidence>
<dbReference type="AlphaFoldDB" id="A0A845LAB0"/>
<dbReference type="Proteomes" id="UP000463470">
    <property type="component" value="Unassembled WGS sequence"/>
</dbReference>
<dbReference type="InterPro" id="IPR036105">
    <property type="entry name" value="DiNase_FeMo-co_biosyn_sf"/>
</dbReference>
<gene>
    <name evidence="2" type="ORF">GTO91_09040</name>
</gene>
<organism evidence="2 3">
    <name type="scientific">Heliomicrobium undosum</name>
    <dbReference type="NCBI Taxonomy" id="121734"/>
    <lineage>
        <taxon>Bacteria</taxon>
        <taxon>Bacillati</taxon>
        <taxon>Bacillota</taxon>
        <taxon>Clostridia</taxon>
        <taxon>Eubacteriales</taxon>
        <taxon>Heliobacteriaceae</taxon>
        <taxon>Heliomicrobium</taxon>
    </lineage>
</organism>
<dbReference type="Pfam" id="PF02579">
    <property type="entry name" value="Nitro_FeMo-Co"/>
    <property type="match status" value="1"/>
</dbReference>
<comment type="caution">
    <text evidence="2">The sequence shown here is derived from an EMBL/GenBank/DDBJ whole genome shotgun (WGS) entry which is preliminary data.</text>
</comment>
<evidence type="ECO:0000259" key="1">
    <source>
        <dbReference type="Pfam" id="PF02579"/>
    </source>
</evidence>
<proteinExistence type="predicted"/>
<dbReference type="Gene3D" id="3.30.420.130">
    <property type="entry name" value="Dinitrogenase iron-molybdenum cofactor biosynthesis domain"/>
    <property type="match status" value="1"/>
</dbReference>
<reference evidence="2 3" key="1">
    <citation type="submission" date="2020-01" db="EMBL/GenBank/DDBJ databases">
        <title>Whole-genome sequence of Heliobacterium undosum DSM 13378.</title>
        <authorList>
            <person name="Kyndt J.A."/>
            <person name="Meyer T.E."/>
        </authorList>
    </citation>
    <scope>NUCLEOTIDE SEQUENCE [LARGE SCALE GENOMIC DNA]</scope>
    <source>
        <strain evidence="2 3">DSM 13378</strain>
    </source>
</reference>